<dbReference type="GO" id="GO:0030694">
    <property type="term" value="C:bacterial-type flagellum basal body, rod"/>
    <property type="evidence" value="ECO:0007669"/>
    <property type="project" value="InterPro"/>
</dbReference>
<dbReference type="KEGG" id="lso:CKC_00500"/>
<dbReference type="STRING" id="658172.CKC_00500"/>
<feature type="domain" description="Flagellar basal body rod protein N-terminal" evidence="7">
    <location>
        <begin position="71"/>
        <end position="90"/>
    </location>
</feature>
<protein>
    <recommendedName>
        <fullName evidence="3">Flagellar basal body rod protein FlgB</fullName>
    </recommendedName>
</protein>
<keyword evidence="8" id="KW-0969">Cilium</keyword>
<sequence length="183" mass="21210">MKGILIFLESFLQIFRTVFFYYLLLWLNQDIFLSVPHKIIGIESLEEVWRIIVMQPITFFEIASQHANWLSERQKVVSENIANASTPGYRSKDISAFETVLNDNIAMARTHEAHLKAMDFDGFYRHVRTIQAPLYQPIGVQVSGNTVGITNELYKAGNIKHLYELNTRLVKKLNYMMMHVVKG</sequence>
<name>E4UBW1_LIBSC</name>
<keyword evidence="8" id="KW-0966">Cell projection</keyword>
<reference key="2">
    <citation type="submission" date="2010-11" db="EMBL/GenBank/DDBJ databases">
        <authorList>
            <person name="Lin H."/>
            <person name="Doddapaneni H.V."/>
            <person name="Lou B."/>
            <person name="Civerolo E.L."/>
            <person name="Chen C."/>
            <person name="Duan Y."/>
            <person name="Zhou L."/>
            <person name="Glynn J."/>
        </authorList>
    </citation>
    <scope>NUCLEOTIDE SEQUENCE</scope>
    <source>
        <strain>CLso-ZC1</strain>
    </source>
</reference>
<dbReference type="InterPro" id="IPR001444">
    <property type="entry name" value="Flag_bb_rod_N"/>
</dbReference>
<gene>
    <name evidence="8" type="ordered locus">CKC_00500</name>
</gene>
<comment type="similarity">
    <text evidence="2">Belongs to the flagella basal body rod proteins family.</text>
</comment>
<dbReference type="NCBIfam" id="TIGR01396">
    <property type="entry name" value="FlgB"/>
    <property type="match status" value="1"/>
</dbReference>
<dbReference type="HOGENOM" id="CLU_125463_2_0_5"/>
<organism evidence="8 9">
    <name type="scientific">Liberibacter solanacearum (strain CLso-ZC1)</name>
    <dbReference type="NCBI Taxonomy" id="658172"/>
    <lineage>
        <taxon>Bacteria</taxon>
        <taxon>Pseudomonadati</taxon>
        <taxon>Pseudomonadota</taxon>
        <taxon>Alphaproteobacteria</taxon>
        <taxon>Hyphomicrobiales</taxon>
        <taxon>Rhizobiaceae</taxon>
        <taxon>Liberibacter</taxon>
    </lineage>
</organism>
<evidence type="ECO:0000256" key="2">
    <source>
        <dbReference type="ARBA" id="ARBA00009677"/>
    </source>
</evidence>
<dbReference type="eggNOG" id="COG1815">
    <property type="taxonomic scope" value="Bacteria"/>
</dbReference>
<proteinExistence type="inferred from homology"/>
<evidence type="ECO:0000259" key="7">
    <source>
        <dbReference type="Pfam" id="PF00460"/>
    </source>
</evidence>
<evidence type="ECO:0000256" key="4">
    <source>
        <dbReference type="ARBA" id="ARBA00023143"/>
    </source>
</evidence>
<dbReference type="Proteomes" id="UP000007038">
    <property type="component" value="Chromosome"/>
</dbReference>
<keyword evidence="4" id="KW-0975">Bacterial flagellum</keyword>
<comment type="function">
    <text evidence="5">Structural component of flagellum, the bacterial motility apparatus. Part of the rod structure of flagellar basal body.</text>
</comment>
<evidence type="ECO:0000256" key="1">
    <source>
        <dbReference type="ARBA" id="ARBA00004117"/>
    </source>
</evidence>
<evidence type="ECO:0000256" key="6">
    <source>
        <dbReference type="SAM" id="Phobius"/>
    </source>
</evidence>
<dbReference type="AlphaFoldDB" id="E4UBW1"/>
<keyword evidence="8" id="KW-0282">Flagellum</keyword>
<evidence type="ECO:0000256" key="3">
    <source>
        <dbReference type="ARBA" id="ARBA00014376"/>
    </source>
</evidence>
<dbReference type="EMBL" id="CP002371">
    <property type="protein sequence ID" value="ADR51851.1"/>
    <property type="molecule type" value="Genomic_DNA"/>
</dbReference>
<dbReference type="GO" id="GO:0071973">
    <property type="term" value="P:bacterial-type flagellum-dependent cell motility"/>
    <property type="evidence" value="ECO:0007669"/>
    <property type="project" value="InterPro"/>
</dbReference>
<accession>E4UBW1</accession>
<reference evidence="9" key="1">
    <citation type="submission" date="2010-11" db="EMBL/GenBank/DDBJ databases">
        <title>Complete genome sequence of Candidatus Liberibacter solanacearum CLso-ZC1.</title>
        <authorList>
            <person name="Lin H."/>
            <person name="Doddapaneni H.V."/>
            <person name="Lou B."/>
            <person name="Civerolo E.L."/>
            <person name="Chen C."/>
            <person name="Duan Y."/>
            <person name="Zhou L."/>
            <person name="Glynn J."/>
        </authorList>
    </citation>
    <scope>NUCLEOTIDE SEQUENCE [LARGE SCALE GENOMIC DNA]</scope>
    <source>
        <strain evidence="9">CLso-ZC1</strain>
    </source>
</reference>
<keyword evidence="6" id="KW-1133">Transmembrane helix</keyword>
<keyword evidence="6" id="KW-0812">Transmembrane</keyword>
<dbReference type="Pfam" id="PF00460">
    <property type="entry name" value="Flg_bb_rod"/>
    <property type="match status" value="1"/>
</dbReference>
<comment type="subcellular location">
    <subcellularLocation>
        <location evidence="1">Bacterial flagellum basal body</location>
    </subcellularLocation>
</comment>
<evidence type="ECO:0000313" key="9">
    <source>
        <dbReference type="Proteomes" id="UP000007038"/>
    </source>
</evidence>
<keyword evidence="6" id="KW-0472">Membrane</keyword>
<evidence type="ECO:0000313" key="8">
    <source>
        <dbReference type="EMBL" id="ADR51851.1"/>
    </source>
</evidence>
<reference evidence="8 9" key="3">
    <citation type="journal article" date="2011" name="PLoS ONE">
        <title>The Complete Genome Sequence of 'Candidatus Liberibacter solanacearum', the Bacterium Associated with Potato Zebra Chip Disease.</title>
        <authorList>
            <person name="Lin H."/>
            <person name="Lou B."/>
            <person name="Glynn J.M."/>
            <person name="Doddapaneni H."/>
            <person name="Civerolo E.L."/>
            <person name="Chen C."/>
            <person name="Duan Y."/>
            <person name="Zhou L."/>
            <person name="Vahling C.M."/>
        </authorList>
    </citation>
    <scope>NUCLEOTIDE SEQUENCE [LARGE SCALE GENOMIC DNA]</scope>
    <source>
        <strain evidence="8 9">CLso-ZC1</strain>
    </source>
</reference>
<evidence type="ECO:0000256" key="5">
    <source>
        <dbReference type="ARBA" id="ARBA00024934"/>
    </source>
</evidence>
<feature type="transmembrane region" description="Helical" evidence="6">
    <location>
        <begin position="6"/>
        <end position="27"/>
    </location>
</feature>
<dbReference type="InterPro" id="IPR006300">
    <property type="entry name" value="FlgB"/>
</dbReference>